<keyword evidence="4" id="KW-0227">DNA damage</keyword>
<dbReference type="NCBIfam" id="NF002677">
    <property type="entry name" value="PRK02406.1"/>
    <property type="match status" value="1"/>
</dbReference>
<feature type="domain" description="UmuC" evidence="5">
    <location>
        <begin position="9"/>
        <end position="188"/>
    </location>
</feature>
<feature type="site" description="Substrate discrimination" evidence="4">
    <location>
        <position position="18"/>
    </location>
</feature>
<keyword evidence="4 6" id="KW-0548">Nucleotidyltransferase</keyword>
<dbReference type="GO" id="GO:0042276">
    <property type="term" value="P:error-prone translesion synthesis"/>
    <property type="evidence" value="ECO:0007669"/>
    <property type="project" value="TreeGrafter"/>
</dbReference>
<comment type="similarity">
    <text evidence="1 4">Belongs to the DNA polymerase type-Y family.</text>
</comment>
<evidence type="ECO:0000313" key="7">
    <source>
        <dbReference type="Proteomes" id="UP000516305"/>
    </source>
</evidence>
<dbReference type="SUPFAM" id="SSF56672">
    <property type="entry name" value="DNA/RNA polymerases"/>
    <property type="match status" value="1"/>
</dbReference>
<keyword evidence="4" id="KW-0963">Cytoplasm</keyword>
<keyword evidence="4" id="KW-0235">DNA replication</keyword>
<dbReference type="KEGG" id="chyd:H4K34_13725"/>
<dbReference type="Pfam" id="PF00817">
    <property type="entry name" value="IMS"/>
    <property type="match status" value="1"/>
</dbReference>
<evidence type="ECO:0000256" key="3">
    <source>
        <dbReference type="ARBA" id="ARBA00022932"/>
    </source>
</evidence>
<evidence type="ECO:0000256" key="1">
    <source>
        <dbReference type="ARBA" id="ARBA00010945"/>
    </source>
</evidence>
<dbReference type="Gene3D" id="3.40.1170.60">
    <property type="match status" value="1"/>
</dbReference>
<evidence type="ECO:0000256" key="4">
    <source>
        <dbReference type="HAMAP-Rule" id="MF_01113"/>
    </source>
</evidence>
<dbReference type="InterPro" id="IPR043128">
    <property type="entry name" value="Rev_trsase/Diguanyl_cyclase"/>
</dbReference>
<dbReference type="Gene3D" id="1.10.150.20">
    <property type="entry name" value="5' to 3' exonuclease, C-terminal subdomain"/>
    <property type="match status" value="1"/>
</dbReference>
<dbReference type="SUPFAM" id="SSF100879">
    <property type="entry name" value="Lesion bypass DNA polymerase (Y-family), little finger domain"/>
    <property type="match status" value="1"/>
</dbReference>
<feature type="binding site" evidence="4">
    <location>
        <position position="107"/>
    </location>
    <ligand>
        <name>Mg(2+)</name>
        <dbReference type="ChEBI" id="CHEBI:18420"/>
    </ligand>
</feature>
<feature type="binding site" evidence="4">
    <location>
        <position position="13"/>
    </location>
    <ligand>
        <name>Mg(2+)</name>
        <dbReference type="ChEBI" id="CHEBI:18420"/>
    </ligand>
</feature>
<evidence type="ECO:0000259" key="5">
    <source>
        <dbReference type="PROSITE" id="PS50173"/>
    </source>
</evidence>
<dbReference type="InterPro" id="IPR022880">
    <property type="entry name" value="DNApol_IV"/>
</dbReference>
<dbReference type="Proteomes" id="UP000516305">
    <property type="component" value="Chromosome"/>
</dbReference>
<dbReference type="PANTHER" id="PTHR11076">
    <property type="entry name" value="DNA REPAIR POLYMERASE UMUC / TRANSFERASE FAMILY MEMBER"/>
    <property type="match status" value="1"/>
</dbReference>
<feature type="active site" evidence="4">
    <location>
        <position position="108"/>
    </location>
</feature>
<dbReference type="GO" id="GO:0003887">
    <property type="term" value="F:DNA-directed DNA polymerase activity"/>
    <property type="evidence" value="ECO:0007669"/>
    <property type="project" value="UniProtKB-UniRule"/>
</dbReference>
<dbReference type="InterPro" id="IPR036775">
    <property type="entry name" value="DNA_pol_Y-fam_lit_finger_sf"/>
</dbReference>
<dbReference type="Gene3D" id="3.30.70.270">
    <property type="match status" value="1"/>
</dbReference>
<protein>
    <recommendedName>
        <fullName evidence="4">DNA polymerase IV</fullName>
        <shortName evidence="4">Pol IV</shortName>
        <ecNumber evidence="4">2.7.7.7</ecNumber>
    </recommendedName>
</protein>
<comment type="subcellular location">
    <subcellularLocation>
        <location evidence="4">Cytoplasm</location>
    </subcellularLocation>
</comment>
<dbReference type="InterPro" id="IPR017961">
    <property type="entry name" value="DNA_pol_Y-fam_little_finger"/>
</dbReference>
<comment type="subunit">
    <text evidence="4">Monomer.</text>
</comment>
<keyword evidence="7" id="KW-1185">Reference proteome</keyword>
<keyword evidence="4" id="KW-0238">DNA-binding</keyword>
<dbReference type="GO" id="GO:0000287">
    <property type="term" value="F:magnesium ion binding"/>
    <property type="evidence" value="ECO:0007669"/>
    <property type="project" value="UniProtKB-UniRule"/>
</dbReference>
<dbReference type="EC" id="2.7.7.7" evidence="4"/>
<dbReference type="HAMAP" id="MF_01113">
    <property type="entry name" value="DNApol_IV"/>
    <property type="match status" value="1"/>
</dbReference>
<dbReference type="EMBL" id="CP060139">
    <property type="protein sequence ID" value="QNR23429.1"/>
    <property type="molecule type" value="Genomic_DNA"/>
</dbReference>
<evidence type="ECO:0000313" key="6">
    <source>
        <dbReference type="EMBL" id="QNR23429.1"/>
    </source>
</evidence>
<sequence length="407" mass="45851">MISGASKTIVHLDLDSFFVSVERLHNSALNNLPVLVGGTSSRGVVASCSYEARRFGIHSGMPMRMAMQLCPEAIVIKGDSSRYSKYSDIITEIIKEEVPLFEKTSIDEFYADLSGMDRFFGCYKMATEMRDKIIRETGLPISFGLSTNKTVAKVATGEAKPNNRLEVPRGTEKPFLAPLLVRKIPMVGDKTGLLLNRMGIRHIHTLQQMPLPVMEKAMGKNGISLWHKANGVDPSPIVPYQERKSISLERTFQKDTTDVLKLDTLIVAMAESLAFQLRQGNKLSACVTVKIRYSDFNTYTLQKRIPYTSNDDKLIDISKELFKKLYERRLLVRLIGLKFSHLVGGGHQINLFEDSAEKIRLYQAMDRMRQRFGSDAVKRAKTLESKSLDRANPFNGMAPAIMAHRRQ</sequence>
<dbReference type="RefSeq" id="WP_210757960.1">
    <property type="nucleotide sequence ID" value="NZ_CP060139.1"/>
</dbReference>
<keyword evidence="4" id="KW-0234">DNA repair</keyword>
<keyword evidence="2 4" id="KW-0515">Mutator protein</keyword>
<organism evidence="6 7">
    <name type="scientific">Croceimicrobium hydrocarbonivorans</name>
    <dbReference type="NCBI Taxonomy" id="2761580"/>
    <lineage>
        <taxon>Bacteria</taxon>
        <taxon>Pseudomonadati</taxon>
        <taxon>Bacteroidota</taxon>
        <taxon>Flavobacteriia</taxon>
        <taxon>Flavobacteriales</taxon>
        <taxon>Owenweeksiaceae</taxon>
        <taxon>Croceimicrobium</taxon>
    </lineage>
</organism>
<comment type="function">
    <text evidence="4">Poorly processive, error-prone DNA polymerase involved in untargeted mutagenesis. Copies undamaged DNA at stalled replication forks, which arise in vivo from mismatched or misaligned primer ends. These misaligned primers can be extended by PolIV. Exhibits no 3'-5' exonuclease (proofreading) activity. May be involved in translesional synthesis, in conjunction with the beta clamp from PolIII.</text>
</comment>
<comment type="cofactor">
    <cofactor evidence="4">
        <name>Mg(2+)</name>
        <dbReference type="ChEBI" id="CHEBI:18420"/>
    </cofactor>
    <text evidence="4">Binds 2 magnesium ions per subunit.</text>
</comment>
<dbReference type="GO" id="GO:0003684">
    <property type="term" value="F:damaged DNA binding"/>
    <property type="evidence" value="ECO:0007669"/>
    <property type="project" value="InterPro"/>
</dbReference>
<dbReference type="GO" id="GO:0006261">
    <property type="term" value="P:DNA-templated DNA replication"/>
    <property type="evidence" value="ECO:0007669"/>
    <property type="project" value="UniProtKB-UniRule"/>
</dbReference>
<comment type="catalytic activity">
    <reaction evidence="4">
        <text>DNA(n) + a 2'-deoxyribonucleoside 5'-triphosphate = DNA(n+1) + diphosphate</text>
        <dbReference type="Rhea" id="RHEA:22508"/>
        <dbReference type="Rhea" id="RHEA-COMP:17339"/>
        <dbReference type="Rhea" id="RHEA-COMP:17340"/>
        <dbReference type="ChEBI" id="CHEBI:33019"/>
        <dbReference type="ChEBI" id="CHEBI:61560"/>
        <dbReference type="ChEBI" id="CHEBI:173112"/>
        <dbReference type="EC" id="2.7.7.7"/>
    </reaction>
</comment>
<accession>A0A7H0VCI1</accession>
<dbReference type="CDD" id="cd03586">
    <property type="entry name" value="PolY_Pol_IV_kappa"/>
    <property type="match status" value="1"/>
</dbReference>
<dbReference type="GO" id="GO:0009432">
    <property type="term" value="P:SOS response"/>
    <property type="evidence" value="ECO:0007669"/>
    <property type="project" value="TreeGrafter"/>
</dbReference>
<dbReference type="InterPro" id="IPR050116">
    <property type="entry name" value="DNA_polymerase-Y"/>
</dbReference>
<dbReference type="Pfam" id="PF11799">
    <property type="entry name" value="IMS_C"/>
    <property type="match status" value="1"/>
</dbReference>
<evidence type="ECO:0000256" key="2">
    <source>
        <dbReference type="ARBA" id="ARBA00022457"/>
    </source>
</evidence>
<keyword evidence="4" id="KW-0479">Metal-binding</keyword>
<dbReference type="PROSITE" id="PS50173">
    <property type="entry name" value="UMUC"/>
    <property type="match status" value="1"/>
</dbReference>
<proteinExistence type="inferred from homology"/>
<dbReference type="InterPro" id="IPR001126">
    <property type="entry name" value="UmuC"/>
</dbReference>
<keyword evidence="3 4" id="KW-0239">DNA-directed DNA polymerase</keyword>
<dbReference type="AlphaFoldDB" id="A0A7H0VCI1"/>
<dbReference type="GO" id="GO:0006281">
    <property type="term" value="P:DNA repair"/>
    <property type="evidence" value="ECO:0007669"/>
    <property type="project" value="UniProtKB-UniRule"/>
</dbReference>
<keyword evidence="4 6" id="KW-0808">Transferase</keyword>
<dbReference type="PANTHER" id="PTHR11076:SF33">
    <property type="entry name" value="DNA POLYMERASE KAPPA"/>
    <property type="match status" value="1"/>
</dbReference>
<dbReference type="Gene3D" id="3.30.1490.100">
    <property type="entry name" value="DNA polymerase, Y-family, little finger domain"/>
    <property type="match status" value="1"/>
</dbReference>
<keyword evidence="4" id="KW-0460">Magnesium</keyword>
<gene>
    <name evidence="4 6" type="primary">dinB</name>
    <name evidence="6" type="ORF">H4K34_13725</name>
</gene>
<reference evidence="6 7" key="1">
    <citation type="submission" date="2020-08" db="EMBL/GenBank/DDBJ databases">
        <title>Croceimicrobium hydrocarbonivorans gen. nov., sp. nov., a novel marine bacterium isolated from a bacterial consortium that degrades polyethylene terephthalate.</title>
        <authorList>
            <person name="Liu R."/>
        </authorList>
    </citation>
    <scope>NUCLEOTIDE SEQUENCE [LARGE SCALE GENOMIC DNA]</scope>
    <source>
        <strain evidence="6 7">A20-9</strain>
    </source>
</reference>
<dbReference type="GO" id="GO:0005829">
    <property type="term" value="C:cytosol"/>
    <property type="evidence" value="ECO:0007669"/>
    <property type="project" value="TreeGrafter"/>
</dbReference>
<name>A0A7H0VCI1_9FLAO</name>
<dbReference type="InterPro" id="IPR043502">
    <property type="entry name" value="DNA/RNA_pol_sf"/>
</dbReference>